<dbReference type="GO" id="GO:0003677">
    <property type="term" value="F:DNA binding"/>
    <property type="evidence" value="ECO:0007669"/>
    <property type="project" value="UniProtKB-KW"/>
</dbReference>
<dbReference type="VEuPathDB" id="FungiDB:SPSK_02298"/>
<feature type="region of interest" description="Disordered" evidence="3">
    <location>
        <begin position="60"/>
        <end position="179"/>
    </location>
</feature>
<feature type="compositionally biased region" description="Gly residues" evidence="3">
    <location>
        <begin position="593"/>
        <end position="610"/>
    </location>
</feature>
<organism evidence="5 6">
    <name type="scientific">Sporothrix schenckii 1099-18</name>
    <dbReference type="NCBI Taxonomy" id="1397361"/>
    <lineage>
        <taxon>Eukaryota</taxon>
        <taxon>Fungi</taxon>
        <taxon>Dikarya</taxon>
        <taxon>Ascomycota</taxon>
        <taxon>Pezizomycotina</taxon>
        <taxon>Sordariomycetes</taxon>
        <taxon>Sordariomycetidae</taxon>
        <taxon>Ophiostomatales</taxon>
        <taxon>Ophiostomataceae</taxon>
        <taxon>Sporothrix</taxon>
    </lineage>
</organism>
<dbReference type="AlphaFoldDB" id="A0A0F2MC34"/>
<feature type="compositionally biased region" description="Low complexity" evidence="3">
    <location>
        <begin position="556"/>
        <end position="574"/>
    </location>
</feature>
<feature type="region of interest" description="Disordered" evidence="3">
    <location>
        <begin position="300"/>
        <end position="400"/>
    </location>
</feature>
<dbReference type="OrthoDB" id="9909311at2759"/>
<feature type="compositionally biased region" description="Polar residues" evidence="3">
    <location>
        <begin position="510"/>
        <end position="521"/>
    </location>
</feature>
<dbReference type="InterPro" id="IPR050863">
    <property type="entry name" value="CenT-Element_Derived"/>
</dbReference>
<dbReference type="Pfam" id="PF03221">
    <property type="entry name" value="HTH_Tnp_Tc5"/>
    <property type="match status" value="1"/>
</dbReference>
<dbReference type="InterPro" id="IPR009057">
    <property type="entry name" value="Homeodomain-like_sf"/>
</dbReference>
<gene>
    <name evidence="5" type="ORF">SPSK_02298</name>
</gene>
<dbReference type="Pfam" id="PF04218">
    <property type="entry name" value="CENP-B_N"/>
    <property type="match status" value="1"/>
</dbReference>
<keyword evidence="1" id="KW-0238">DNA-binding</keyword>
<dbReference type="GeneID" id="27664447"/>
<dbReference type="PANTHER" id="PTHR19303:SF70">
    <property type="entry name" value="HTH CENPB-TYPE DOMAIN-CONTAINING PROTEIN"/>
    <property type="match status" value="1"/>
</dbReference>
<evidence type="ECO:0000256" key="1">
    <source>
        <dbReference type="ARBA" id="ARBA00023125"/>
    </source>
</evidence>
<dbReference type="Gene3D" id="1.10.10.60">
    <property type="entry name" value="Homeodomain-like"/>
    <property type="match status" value="2"/>
</dbReference>
<keyword evidence="2" id="KW-0539">Nucleus</keyword>
<feature type="compositionally biased region" description="Polar residues" evidence="3">
    <location>
        <begin position="334"/>
        <end position="357"/>
    </location>
</feature>
<dbReference type="RefSeq" id="XP_016589071.1">
    <property type="nucleotide sequence ID" value="XM_016729170.1"/>
</dbReference>
<feature type="domain" description="HTH CENPB-type" evidence="4">
    <location>
        <begin position="228"/>
        <end position="302"/>
    </location>
</feature>
<sequence>MHSTFMASTGVDSEAQLSSETNQYDTSSWDNMNGYPQATMAGFANSDFVYMPPIASLDLPHDPLHRMPPPLQPRDSPQMKHEQDQLHQPQQQKLQQQHPPLSMGQATSHHHHQLPQLPMLTVPSNPTWPSMLTNPGSYNSPPMNNVVPRNGPSRPPPPPLKTKLNESSGRTGPRKMLTDDDRRRMCEYAEANPGVKQSEIGNIFGVERSTVSKVLRNKEKYLVKDKSPGSKKPKSKFPDIERALSNWVRNAQKTGVPVTDADIKEKFRFFATNTGSSDAVLKSTSNTWLEKFKQKNGIGAGRLVRRASETNIPDKRRGSKSTGMIGSPSLVSMEPTSVDSPLSPETRQPSASPLSASRSDEERNADSAGPPAVGQFINFGAGQSNGIGSSGQTSQIAHSGSLGNNMGMGLGMSGMAAYKHGNNQSTTSLSSVFTETPVSSFSGSALSPTVPFTFSPDSNVGSFLTSDPMAPPGSANFQRPRSQTLPALNLEYMNHVQGQHQQHNNDAMVSETTGESMTPKFQHQHHLPSTAPSSAVDSPMTDISAPSYGIDSTVVSPQLRRSNSSNSLFQSGSRSAGGLGGTTVLGVPMNTGGSSGGGVGGMPGSGGGGSSPSSPTQDDARRAADTLLNFIQHVPSAFDQTDYVAVSRLIEKLRLQATNKGHGSGGMGGLSRIPEGEGEMANDVHHTKLESALAA</sequence>
<dbReference type="InterPro" id="IPR007889">
    <property type="entry name" value="HTH_Psq"/>
</dbReference>
<feature type="compositionally biased region" description="Basic and acidic residues" evidence="3">
    <location>
        <begin position="306"/>
        <end position="316"/>
    </location>
</feature>
<feature type="region of interest" description="Disordered" evidence="3">
    <location>
        <begin position="1"/>
        <end position="30"/>
    </location>
</feature>
<reference evidence="5 6" key="2">
    <citation type="journal article" date="2015" name="Eukaryot. Cell">
        <title>Asexual propagation of a virulent clone complex in a human and feline outbreak of sporotrichosis.</title>
        <authorList>
            <person name="Teixeira Mde M."/>
            <person name="Rodrigues A.M."/>
            <person name="Tsui C.K."/>
            <person name="de Almeida L.G."/>
            <person name="Van Diepeningen A.D."/>
            <person name="van den Ende B.G."/>
            <person name="Fernandes G.F."/>
            <person name="Kano R."/>
            <person name="Hamelin R.C."/>
            <person name="Lopes-Bezerra L.M."/>
            <person name="Vasconcelos A.T."/>
            <person name="de Hoog S."/>
            <person name="de Camargo Z.P."/>
            <person name="Felipe M.S."/>
        </authorList>
    </citation>
    <scope>NUCLEOTIDE SEQUENCE [LARGE SCALE GENOMIC DNA]</scope>
    <source>
        <strain evidence="5 6">1099-18</strain>
    </source>
</reference>
<comment type="caution">
    <text evidence="5">The sequence shown here is derived from an EMBL/GenBank/DDBJ whole genome shotgun (WGS) entry which is preliminary data.</text>
</comment>
<evidence type="ECO:0000256" key="3">
    <source>
        <dbReference type="SAM" id="MobiDB-lite"/>
    </source>
</evidence>
<dbReference type="InterPro" id="IPR006600">
    <property type="entry name" value="HTH_CenpB_DNA-bd_dom"/>
</dbReference>
<dbReference type="Proteomes" id="UP000033710">
    <property type="component" value="Unassembled WGS sequence"/>
</dbReference>
<evidence type="ECO:0000313" key="5">
    <source>
        <dbReference type="EMBL" id="KJR86395.1"/>
    </source>
</evidence>
<dbReference type="PROSITE" id="PS51253">
    <property type="entry name" value="HTH_CENPB"/>
    <property type="match status" value="1"/>
</dbReference>
<dbReference type="GO" id="GO:0005634">
    <property type="term" value="C:nucleus"/>
    <property type="evidence" value="ECO:0007669"/>
    <property type="project" value="TreeGrafter"/>
</dbReference>
<feature type="compositionally biased region" description="Low complexity" evidence="3">
    <location>
        <begin position="86"/>
        <end position="101"/>
    </location>
</feature>
<evidence type="ECO:0000313" key="6">
    <source>
        <dbReference type="Proteomes" id="UP000033710"/>
    </source>
</evidence>
<accession>A0A0F2MC34</accession>
<dbReference type="SMART" id="SM00674">
    <property type="entry name" value="CENPB"/>
    <property type="match status" value="1"/>
</dbReference>
<proteinExistence type="predicted"/>
<dbReference type="KEGG" id="ssck:SPSK_02298"/>
<name>A0A0F2MC34_SPOSC</name>
<dbReference type="EMBL" id="AXCR01000006">
    <property type="protein sequence ID" value="KJR86395.1"/>
    <property type="molecule type" value="Genomic_DNA"/>
</dbReference>
<protein>
    <recommendedName>
        <fullName evidence="4">HTH CENPB-type domain-containing protein</fullName>
    </recommendedName>
</protein>
<dbReference type="PANTHER" id="PTHR19303">
    <property type="entry name" value="TRANSPOSON"/>
    <property type="match status" value="1"/>
</dbReference>
<evidence type="ECO:0000259" key="4">
    <source>
        <dbReference type="PROSITE" id="PS51253"/>
    </source>
</evidence>
<reference evidence="5 6" key="1">
    <citation type="journal article" date="2014" name="BMC Genomics">
        <title>Comparative genomics of the major fungal agents of human and animal Sporotrichosis: Sporothrix schenckii and Sporothrix brasiliensis.</title>
        <authorList>
            <person name="Teixeira M.M."/>
            <person name="de Almeida L.G."/>
            <person name="Kubitschek-Barreira P."/>
            <person name="Alves F.L."/>
            <person name="Kioshima E.S."/>
            <person name="Abadio A.K."/>
            <person name="Fernandes L."/>
            <person name="Derengowski L.S."/>
            <person name="Ferreira K.S."/>
            <person name="Souza R.C."/>
            <person name="Ruiz J.C."/>
            <person name="de Andrade N.C."/>
            <person name="Paes H.C."/>
            <person name="Nicola A.M."/>
            <person name="Albuquerque P."/>
            <person name="Gerber A.L."/>
            <person name="Martins V.P."/>
            <person name="Peconick L.D."/>
            <person name="Neto A.V."/>
            <person name="Chaucanez C.B."/>
            <person name="Silva P.A."/>
            <person name="Cunha O.L."/>
            <person name="de Oliveira F.F."/>
            <person name="dos Santos T.C."/>
            <person name="Barros A.L."/>
            <person name="Soares M.A."/>
            <person name="de Oliveira L.M."/>
            <person name="Marini M.M."/>
            <person name="Villalobos-Duno H."/>
            <person name="Cunha M.M."/>
            <person name="de Hoog S."/>
            <person name="da Silveira J.F."/>
            <person name="Henrissat B."/>
            <person name="Nino-Vega G.A."/>
            <person name="Cisalpino P.S."/>
            <person name="Mora-Montes H.M."/>
            <person name="Almeida S.R."/>
            <person name="Stajich J.E."/>
            <person name="Lopes-Bezerra L.M."/>
            <person name="Vasconcelos A.T."/>
            <person name="Felipe M.S."/>
        </authorList>
    </citation>
    <scope>NUCLEOTIDE SEQUENCE [LARGE SCALE GENOMIC DNA]</scope>
    <source>
        <strain evidence="5 6">1099-18</strain>
    </source>
</reference>
<dbReference type="SUPFAM" id="SSF46689">
    <property type="entry name" value="Homeodomain-like"/>
    <property type="match status" value="2"/>
</dbReference>
<evidence type="ECO:0000256" key="2">
    <source>
        <dbReference type="ARBA" id="ARBA00023242"/>
    </source>
</evidence>
<feature type="compositionally biased region" description="Polar residues" evidence="3">
    <location>
        <begin position="122"/>
        <end position="143"/>
    </location>
</feature>
<feature type="region of interest" description="Disordered" evidence="3">
    <location>
        <begin position="510"/>
        <end position="619"/>
    </location>
</feature>